<dbReference type="InterPro" id="IPR050677">
    <property type="entry name" value="Actinoporin_PFT"/>
</dbReference>
<comment type="caution">
    <text evidence="6">The sequence shown here is derived from an EMBL/GenBank/DDBJ whole genome shotgun (WGS) entry which is preliminary data.</text>
</comment>
<reference evidence="6" key="1">
    <citation type="submission" date="2019-04" db="EMBL/GenBank/DDBJ databases">
        <title>Genome assembly of Zosterops borbonicus 15179.</title>
        <authorList>
            <person name="Leroy T."/>
            <person name="Anselmetti Y."/>
            <person name="Tilak M.-K."/>
            <person name="Nabholz B."/>
        </authorList>
    </citation>
    <scope>NUCLEOTIDE SEQUENCE</scope>
    <source>
        <strain evidence="6">HGM_15179</strain>
        <tissue evidence="6">Muscle</tissue>
    </source>
</reference>
<comment type="subcellular location">
    <subcellularLocation>
        <location evidence="2">Nematocyst</location>
    </subcellularLocation>
    <subcellularLocation>
        <location evidence="1">Target cell membrane</location>
    </subcellularLocation>
</comment>
<dbReference type="Proteomes" id="UP000796761">
    <property type="component" value="Unassembled WGS sequence"/>
</dbReference>
<sequence length="187" mass="20493">MGVLLSRSVKIQISNKTRNITLKNPRTYFDCGSCSASPLPELSPGSSDTCHFPGSFPFWGVAGILVYEAESFTLAIHFSNPIDYNKLPMELGLELSPGKAHLGRLEDTYTRIANGIYSSSRLDIKFDRGVVGKSYGTVQVSNGPVKVTATMSSATDSVLKVVLEEQEGSGEEVRTENSRRIIHYQEK</sequence>
<evidence type="ECO:0000313" key="6">
    <source>
        <dbReference type="EMBL" id="TRZ08132.1"/>
    </source>
</evidence>
<keyword evidence="5" id="KW-0166">Nematocyst</keyword>
<proteinExistence type="predicted"/>
<dbReference type="PANTHER" id="PTHR40388:SF1">
    <property type="entry name" value="BRYOPORIN"/>
    <property type="match status" value="1"/>
</dbReference>
<keyword evidence="4" id="KW-1053">Target membrane</keyword>
<keyword evidence="4" id="KW-0472">Membrane</keyword>
<organism evidence="6 7">
    <name type="scientific">Zosterops borbonicus</name>
    <dbReference type="NCBI Taxonomy" id="364589"/>
    <lineage>
        <taxon>Eukaryota</taxon>
        <taxon>Metazoa</taxon>
        <taxon>Chordata</taxon>
        <taxon>Craniata</taxon>
        <taxon>Vertebrata</taxon>
        <taxon>Euteleostomi</taxon>
        <taxon>Archelosauria</taxon>
        <taxon>Archosauria</taxon>
        <taxon>Dinosauria</taxon>
        <taxon>Saurischia</taxon>
        <taxon>Theropoda</taxon>
        <taxon>Coelurosauria</taxon>
        <taxon>Aves</taxon>
        <taxon>Neognathae</taxon>
        <taxon>Neoaves</taxon>
        <taxon>Telluraves</taxon>
        <taxon>Australaves</taxon>
        <taxon>Passeriformes</taxon>
        <taxon>Sylvioidea</taxon>
        <taxon>Zosteropidae</taxon>
        <taxon>Zosterops</taxon>
    </lineage>
</organism>
<evidence type="ECO:0000256" key="2">
    <source>
        <dbReference type="ARBA" id="ARBA00004532"/>
    </source>
</evidence>
<dbReference type="SUPFAM" id="SSF63724">
    <property type="entry name" value="Cytolysin/lectin"/>
    <property type="match status" value="1"/>
</dbReference>
<evidence type="ECO:0000256" key="3">
    <source>
        <dbReference type="ARBA" id="ARBA00022537"/>
    </source>
</evidence>
<name>A0A8K1DAQ9_9PASS</name>
<evidence type="ECO:0000313" key="7">
    <source>
        <dbReference type="Proteomes" id="UP000796761"/>
    </source>
</evidence>
<keyword evidence="7" id="KW-1185">Reference proteome</keyword>
<evidence type="ECO:0000256" key="5">
    <source>
        <dbReference type="ARBA" id="ARBA00023331"/>
    </source>
</evidence>
<evidence type="ECO:0000256" key="1">
    <source>
        <dbReference type="ARBA" id="ARBA00004175"/>
    </source>
</evidence>
<evidence type="ECO:0000256" key="4">
    <source>
        <dbReference type="ARBA" id="ARBA00023298"/>
    </source>
</evidence>
<dbReference type="GO" id="GO:0044218">
    <property type="term" value="C:other organism cell membrane"/>
    <property type="evidence" value="ECO:0007669"/>
    <property type="project" value="UniProtKB-KW"/>
</dbReference>
<dbReference type="EMBL" id="SWJQ01001476">
    <property type="protein sequence ID" value="TRZ08132.1"/>
    <property type="molecule type" value="Genomic_DNA"/>
</dbReference>
<protein>
    <submittedName>
        <fullName evidence="6">Uncharacterized protein</fullName>
    </submittedName>
</protein>
<dbReference type="InterPro" id="IPR015926">
    <property type="entry name" value="Cytolysin/lectin"/>
</dbReference>
<dbReference type="Gene3D" id="2.60.270.20">
    <property type="entry name" value="Cytolysin/lectin"/>
    <property type="match status" value="1"/>
</dbReference>
<dbReference type="GO" id="GO:0042151">
    <property type="term" value="C:nematocyst"/>
    <property type="evidence" value="ECO:0007669"/>
    <property type="project" value="UniProtKB-SubCell"/>
</dbReference>
<dbReference type="OrthoDB" id="6132998at2759"/>
<accession>A0A8K1DAQ9</accession>
<keyword evidence="3" id="KW-1052">Target cell membrane</keyword>
<dbReference type="PANTHER" id="PTHR40388">
    <property type="entry name" value="BRYOPORIN"/>
    <property type="match status" value="1"/>
</dbReference>
<gene>
    <name evidence="6" type="ORF">HGM15179_018982</name>
</gene>
<dbReference type="AlphaFoldDB" id="A0A8K1DAQ9"/>